<dbReference type="Pfam" id="PF00430">
    <property type="entry name" value="ATP-synt_B"/>
    <property type="match status" value="1"/>
</dbReference>
<accession>A0ABY8WYR8</accession>
<proteinExistence type="inferred from homology"/>
<evidence type="ECO:0000256" key="5">
    <source>
        <dbReference type="ARBA" id="ARBA00022692"/>
    </source>
</evidence>
<protein>
    <recommendedName>
        <fullName evidence="13">ATP synthase subunit b</fullName>
    </recommendedName>
    <alternativeName>
        <fullName evidence="13">ATP synthase F(0) sector subunit b</fullName>
    </alternativeName>
    <alternativeName>
        <fullName evidence="13">ATPase subunit I</fullName>
    </alternativeName>
    <alternativeName>
        <fullName evidence="13">F-type ATPase subunit b</fullName>
        <shortName evidence="13">F-ATPase subunit b</shortName>
    </alternativeName>
</protein>
<evidence type="ECO:0000256" key="8">
    <source>
        <dbReference type="ARBA" id="ARBA00023065"/>
    </source>
</evidence>
<keyword evidence="7 13" id="KW-1133">Transmembrane helix</keyword>
<name>A0ABY8WYR8_9BACT</name>
<dbReference type="RefSeq" id="WP_376754342.1">
    <property type="nucleotide sequence ID" value="NZ_CP124550.1"/>
</dbReference>
<evidence type="ECO:0000256" key="10">
    <source>
        <dbReference type="ARBA" id="ARBA00023310"/>
    </source>
</evidence>
<evidence type="ECO:0000256" key="1">
    <source>
        <dbReference type="ARBA" id="ARBA00005513"/>
    </source>
</evidence>
<keyword evidence="3 13" id="KW-1003">Cell membrane</keyword>
<keyword evidence="16" id="KW-1185">Reference proteome</keyword>
<sequence>MIESVTQFAAAHAEKADMFTSLGLDWKALGLQTVAFLVLLVLLRKFVYPPLVETLDKRDAEVRAGAKAARQAQKAADESEARTAAMLKNAQRESRAIVSSAKQEAADMIADAEAKASLQAKRIIENGRRDVAAELVAAKKNLRSEMIDLVVEATAGVTRHTVDASKDTQLIEKNLGELQ</sequence>
<evidence type="ECO:0000313" key="15">
    <source>
        <dbReference type="EMBL" id="WIO45979.1"/>
    </source>
</evidence>
<gene>
    <name evidence="13 15" type="primary">atpF</name>
    <name evidence="15" type="ORF">SEML1_0352</name>
</gene>
<keyword evidence="10 13" id="KW-0066">ATP synthesis</keyword>
<evidence type="ECO:0000256" key="13">
    <source>
        <dbReference type="HAMAP-Rule" id="MF_01398"/>
    </source>
</evidence>
<organism evidence="15 16">
    <name type="scientific">Candidatus Southlakia epibionticum</name>
    <dbReference type="NCBI Taxonomy" id="3043284"/>
    <lineage>
        <taxon>Bacteria</taxon>
        <taxon>Candidatus Saccharimonadota</taxon>
        <taxon>Candidatus Saccharimonadia</taxon>
        <taxon>Candidatus Saccharimonadales</taxon>
        <taxon>Candidatus Saccharimonadaceae</taxon>
        <taxon>Candidatus Southlakia</taxon>
    </lineage>
</organism>
<keyword evidence="9 13" id="KW-0472">Membrane</keyword>
<evidence type="ECO:0000256" key="7">
    <source>
        <dbReference type="ARBA" id="ARBA00022989"/>
    </source>
</evidence>
<comment type="subcellular location">
    <subcellularLocation>
        <location evidence="13">Cell membrane</location>
        <topology evidence="13">Single-pass membrane protein</topology>
    </subcellularLocation>
    <subcellularLocation>
        <location evidence="12">Endomembrane system</location>
        <topology evidence="12">Single-pass membrane protein</topology>
    </subcellularLocation>
</comment>
<evidence type="ECO:0000313" key="16">
    <source>
        <dbReference type="Proteomes" id="UP001177295"/>
    </source>
</evidence>
<evidence type="ECO:0000256" key="3">
    <source>
        <dbReference type="ARBA" id="ARBA00022475"/>
    </source>
</evidence>
<keyword evidence="4 13" id="KW-0138">CF(0)</keyword>
<dbReference type="PANTHER" id="PTHR33445:SF1">
    <property type="entry name" value="ATP SYNTHASE SUBUNIT B"/>
    <property type="match status" value="1"/>
</dbReference>
<dbReference type="InterPro" id="IPR002146">
    <property type="entry name" value="ATP_synth_b/b'su_bac/chlpt"/>
</dbReference>
<dbReference type="NCBIfam" id="TIGR01144">
    <property type="entry name" value="ATP_synt_b"/>
    <property type="match status" value="1"/>
</dbReference>
<reference evidence="15 16" key="1">
    <citation type="journal article" date="2023" name="Cell">
        <title>Genetic manipulation of Patescibacteria provides mechanistic insights into microbial dark matter and the epibiotic lifestyle.</title>
        <authorList>
            <person name="Wang Y."/>
            <person name="Gallagher L.A."/>
            <person name="Andrade P.A."/>
            <person name="Liu A."/>
            <person name="Humphreys I.R."/>
            <person name="Turkarslan S."/>
            <person name="Cutler K.J."/>
            <person name="Arrieta-Ortiz M.L."/>
            <person name="Li Y."/>
            <person name="Radey M.C."/>
            <person name="McLean J.S."/>
            <person name="Cong Q."/>
            <person name="Baker D."/>
            <person name="Baliga N.S."/>
            <person name="Peterson S.B."/>
            <person name="Mougous J.D."/>
        </authorList>
    </citation>
    <scope>NUCLEOTIDE SEQUENCE [LARGE SCALE GENOMIC DNA]</scope>
    <source>
        <strain evidence="15 16">ML1</strain>
    </source>
</reference>
<dbReference type="InterPro" id="IPR028987">
    <property type="entry name" value="ATP_synth_B-like_membr_sf"/>
</dbReference>
<comment type="function">
    <text evidence="13">Component of the F(0) channel, it forms part of the peripheral stalk, linking F(1) to F(0).</text>
</comment>
<evidence type="ECO:0000256" key="11">
    <source>
        <dbReference type="ARBA" id="ARBA00025198"/>
    </source>
</evidence>
<keyword evidence="2 13" id="KW-0813">Transport</keyword>
<dbReference type="SUPFAM" id="SSF81573">
    <property type="entry name" value="F1F0 ATP synthase subunit B, membrane domain"/>
    <property type="match status" value="1"/>
</dbReference>
<evidence type="ECO:0000256" key="4">
    <source>
        <dbReference type="ARBA" id="ARBA00022547"/>
    </source>
</evidence>
<comment type="subunit">
    <text evidence="13">F-type ATPases have 2 components, F(1) - the catalytic core - and F(0) - the membrane proton channel. F(1) has five subunits: alpha(3), beta(3), gamma(1), delta(1), epsilon(1). F(0) has three main subunits: a(1), b(2) and c(10-14). The alpha and beta chains form an alternating ring which encloses part of the gamma chain. F(1) is attached to F(0) by a central stalk formed by the gamma and epsilon chains, while a peripheral stalk is formed by the delta and b chains.</text>
</comment>
<keyword evidence="8 13" id="KW-0406">Ion transport</keyword>
<dbReference type="Gene3D" id="1.20.5.620">
    <property type="entry name" value="F1F0 ATP synthase subunit B, membrane domain"/>
    <property type="match status" value="1"/>
</dbReference>
<evidence type="ECO:0000256" key="14">
    <source>
        <dbReference type="RuleBase" id="RU003848"/>
    </source>
</evidence>
<evidence type="ECO:0000256" key="6">
    <source>
        <dbReference type="ARBA" id="ARBA00022781"/>
    </source>
</evidence>
<dbReference type="EMBL" id="CP124550">
    <property type="protein sequence ID" value="WIO45979.1"/>
    <property type="molecule type" value="Genomic_DNA"/>
</dbReference>
<keyword evidence="5 13" id="KW-0812">Transmembrane</keyword>
<comment type="similarity">
    <text evidence="1 13 14">Belongs to the ATPase B chain family.</text>
</comment>
<evidence type="ECO:0000256" key="9">
    <source>
        <dbReference type="ARBA" id="ARBA00023136"/>
    </source>
</evidence>
<evidence type="ECO:0000256" key="12">
    <source>
        <dbReference type="ARBA" id="ARBA00037847"/>
    </source>
</evidence>
<dbReference type="InterPro" id="IPR005864">
    <property type="entry name" value="ATP_synth_F0_bsu_bac"/>
</dbReference>
<dbReference type="PANTHER" id="PTHR33445">
    <property type="entry name" value="ATP SYNTHASE SUBUNIT B', CHLOROPLASTIC"/>
    <property type="match status" value="1"/>
</dbReference>
<dbReference type="InterPro" id="IPR050059">
    <property type="entry name" value="ATP_synthase_B_chain"/>
</dbReference>
<dbReference type="CDD" id="cd06503">
    <property type="entry name" value="ATP-synt_Fo_b"/>
    <property type="match status" value="1"/>
</dbReference>
<evidence type="ECO:0000256" key="2">
    <source>
        <dbReference type="ARBA" id="ARBA00022448"/>
    </source>
</evidence>
<dbReference type="HAMAP" id="MF_01398">
    <property type="entry name" value="ATP_synth_b_bprime"/>
    <property type="match status" value="1"/>
</dbReference>
<dbReference type="Proteomes" id="UP001177295">
    <property type="component" value="Chromosome"/>
</dbReference>
<comment type="function">
    <text evidence="11 13">F(1)F(0) ATP synthase produces ATP from ADP in the presence of a proton or sodium gradient. F-type ATPases consist of two structural domains, F(1) containing the extramembraneous catalytic core and F(0) containing the membrane proton channel, linked together by a central stalk and a peripheral stalk. During catalysis, ATP synthesis in the catalytic domain of F(1) is coupled via a rotary mechanism of the central stalk subunits to proton translocation.</text>
</comment>
<keyword evidence="6 13" id="KW-0375">Hydrogen ion transport</keyword>